<dbReference type="PATRIC" id="fig|582680.7.peg.575"/>
<feature type="region of interest" description="Disordered" evidence="1">
    <location>
        <begin position="381"/>
        <end position="407"/>
    </location>
</feature>
<evidence type="ECO:0000256" key="1">
    <source>
        <dbReference type="SAM" id="MobiDB-lite"/>
    </source>
</evidence>
<dbReference type="InterPro" id="IPR004843">
    <property type="entry name" value="Calcineurin-like_PHP"/>
</dbReference>
<protein>
    <submittedName>
        <fullName evidence="3">Calcineurin-like phosphoesterase</fullName>
    </submittedName>
</protein>
<reference evidence="3 4" key="1">
    <citation type="submission" date="2015-02" db="EMBL/GenBank/DDBJ databases">
        <title>Draft genome sequences of ten Microbacterium spp. with emphasis on heavy metal contaminated environments.</title>
        <authorList>
            <person name="Corretto E."/>
        </authorList>
    </citation>
    <scope>NUCLEOTIDE SEQUENCE [LARGE SCALE GENOMIC DNA]</scope>
    <source>
        <strain evidence="3 4">DSM 23848</strain>
    </source>
</reference>
<dbReference type="RefSeq" id="WP_045249297.1">
    <property type="nucleotide sequence ID" value="NZ_JYIT01000055.1"/>
</dbReference>
<dbReference type="InterPro" id="IPR051918">
    <property type="entry name" value="STPP_CPPED1"/>
</dbReference>
<dbReference type="Gene3D" id="3.60.21.10">
    <property type="match status" value="1"/>
</dbReference>
<dbReference type="EMBL" id="JYIT01000055">
    <property type="protein sequence ID" value="KJL27301.1"/>
    <property type="molecule type" value="Genomic_DNA"/>
</dbReference>
<dbReference type="AlphaFoldDB" id="A0A0F0L702"/>
<accession>A0A0F0L702</accession>
<dbReference type="PANTHER" id="PTHR43143">
    <property type="entry name" value="METALLOPHOSPHOESTERASE, CALCINEURIN SUPERFAMILY"/>
    <property type="match status" value="1"/>
</dbReference>
<dbReference type="GO" id="GO:0016787">
    <property type="term" value="F:hydrolase activity"/>
    <property type="evidence" value="ECO:0007669"/>
    <property type="project" value="InterPro"/>
</dbReference>
<evidence type="ECO:0000313" key="3">
    <source>
        <dbReference type="EMBL" id="KJL27301.1"/>
    </source>
</evidence>
<evidence type="ECO:0000313" key="4">
    <source>
        <dbReference type="Proteomes" id="UP000033448"/>
    </source>
</evidence>
<dbReference type="PANTHER" id="PTHR43143:SF1">
    <property type="entry name" value="SERINE_THREONINE-PROTEIN PHOSPHATASE CPPED1"/>
    <property type="match status" value="1"/>
</dbReference>
<evidence type="ECO:0000259" key="2">
    <source>
        <dbReference type="Pfam" id="PF00149"/>
    </source>
</evidence>
<dbReference type="Pfam" id="PF00149">
    <property type="entry name" value="Metallophos"/>
    <property type="match status" value="1"/>
</dbReference>
<organism evidence="3 4">
    <name type="scientific">Microbacterium azadirachtae</name>
    <dbReference type="NCBI Taxonomy" id="582680"/>
    <lineage>
        <taxon>Bacteria</taxon>
        <taxon>Bacillati</taxon>
        <taxon>Actinomycetota</taxon>
        <taxon>Actinomycetes</taxon>
        <taxon>Micrococcales</taxon>
        <taxon>Microbacteriaceae</taxon>
        <taxon>Microbacterium</taxon>
    </lineage>
</organism>
<dbReference type="InterPro" id="IPR029052">
    <property type="entry name" value="Metallo-depent_PP-like"/>
</dbReference>
<keyword evidence="4" id="KW-1185">Reference proteome</keyword>
<name>A0A0F0L702_9MICO</name>
<dbReference type="OrthoDB" id="9809781at2"/>
<gene>
    <name evidence="3" type="ORF">RL72_00557</name>
</gene>
<feature type="domain" description="Calcineurin-like phosphoesterase" evidence="2">
    <location>
        <begin position="116"/>
        <end position="318"/>
    </location>
</feature>
<dbReference type="Proteomes" id="UP000033448">
    <property type="component" value="Unassembled WGS sequence"/>
</dbReference>
<comment type="caution">
    <text evidence="3">The sequence shown here is derived from an EMBL/GenBank/DDBJ whole genome shotgun (WGS) entry which is preliminary data.</text>
</comment>
<dbReference type="SUPFAM" id="SSF56300">
    <property type="entry name" value="Metallo-dependent phosphatases"/>
    <property type="match status" value="1"/>
</dbReference>
<sequence length="407" mass="44759">MTPAPRASTADSELVTSPLVIMAVRPDGFEGVWAVSRLSRGRLEWRTDDGEGEARMDAFGMTPQGDHVLRVRTEGFRPGATVQVRAVTDAVAAPGAQHVSAWKTVRLADGSAESARIAVWNDTHQRDDTIRALDAQTPAVDLLVWNGDLCNDWTTPGEFVSTVLSPAQRDISADRPLEVTIGNHDVRGDWAFQLQDYVAMRDGRPFSAVRIGPVACVFLHTGEDKPDAHPTFRGRVAFEPLRAEQAHWLREEIARPEIRDAPYRLVFCHIPLRWTDETPADYDRDGYDWFSRMSRDAWHDALVAWGAQLIVSGHTHEPALIPADATFPYAQVVAGGPDLDAASPEAATWIDVRADPEALRLEMRTLDGALVLAETLTPSESVRPFSGWRSPGATRSGRGGAPTPPRR</sequence>
<proteinExistence type="predicted"/>